<feature type="domain" description="DUF4218" evidence="1">
    <location>
        <begin position="5"/>
        <end position="52"/>
    </location>
</feature>
<dbReference type="EMBL" id="AP019298">
    <property type="protein sequence ID" value="BBG97142.1"/>
    <property type="molecule type" value="Genomic_DNA"/>
</dbReference>
<dbReference type="InterPro" id="IPR025452">
    <property type="entry name" value="DUF4218"/>
</dbReference>
<dbReference type="PANTHER" id="PTHR48451">
    <property type="entry name" value="DUF4218 DOMAIN-CONTAINING PROTEIN"/>
    <property type="match status" value="1"/>
</dbReference>
<evidence type="ECO:0000313" key="2">
    <source>
        <dbReference type="EMBL" id="BBG97142.1"/>
    </source>
</evidence>
<proteinExistence type="predicted"/>
<dbReference type="AlphaFoldDB" id="A0A4Y1QZ91"/>
<dbReference type="PANTHER" id="PTHR48451:SF1">
    <property type="entry name" value="DUF4218 DOMAIN-CONTAINING PROTEIN"/>
    <property type="match status" value="1"/>
</dbReference>
<name>A0A4Y1QZ91_PRUDU</name>
<protein>
    <recommendedName>
        <fullName evidence="1">DUF4218 domain-containing protein</fullName>
    </recommendedName>
</protein>
<reference evidence="2" key="1">
    <citation type="journal article" date="2019" name="Science">
        <title>Mutation of a bHLH transcription factor allowed almond domestication.</title>
        <authorList>
            <person name="Sanchez-Perez R."/>
            <person name="Pavan S."/>
            <person name="Mazzeo R."/>
            <person name="Moldovan C."/>
            <person name="Aiese Cigliano R."/>
            <person name="Del Cueto J."/>
            <person name="Ricciardi F."/>
            <person name="Lotti C."/>
            <person name="Ricciardi L."/>
            <person name="Dicenta F."/>
            <person name="Lopez-Marques R.L."/>
            <person name="Lindberg Moller B."/>
        </authorList>
    </citation>
    <scope>NUCLEOTIDE SEQUENCE</scope>
</reference>
<accession>A0A4Y1QZ91</accession>
<sequence length="152" mass="17895">MTLLLGELKKTVRNRVKPERSIIEAWDQYELLTFCGMYLKNVQMAFNHPQCNNDEGVRNEKLSIFAQSARPFGDPARGESFSRNDMEVGHWFVLNNCDEIMAYLDEHEEMMKLEHASHLVAKKHRELFSQWFLEYVNKLKSSNSPTYSEEFI</sequence>
<gene>
    <name evidence="2" type="ORF">Prudu_006169</name>
</gene>
<dbReference type="Pfam" id="PF13960">
    <property type="entry name" value="DUF4218"/>
    <property type="match status" value="1"/>
</dbReference>
<evidence type="ECO:0000259" key="1">
    <source>
        <dbReference type="Pfam" id="PF13960"/>
    </source>
</evidence>
<organism evidence="2">
    <name type="scientific">Prunus dulcis</name>
    <name type="common">Almond</name>
    <name type="synonym">Amygdalus dulcis</name>
    <dbReference type="NCBI Taxonomy" id="3755"/>
    <lineage>
        <taxon>Eukaryota</taxon>
        <taxon>Viridiplantae</taxon>
        <taxon>Streptophyta</taxon>
        <taxon>Embryophyta</taxon>
        <taxon>Tracheophyta</taxon>
        <taxon>Spermatophyta</taxon>
        <taxon>Magnoliopsida</taxon>
        <taxon>eudicotyledons</taxon>
        <taxon>Gunneridae</taxon>
        <taxon>Pentapetalae</taxon>
        <taxon>rosids</taxon>
        <taxon>fabids</taxon>
        <taxon>Rosales</taxon>
        <taxon>Rosaceae</taxon>
        <taxon>Amygdaloideae</taxon>
        <taxon>Amygdaleae</taxon>
        <taxon>Prunus</taxon>
    </lineage>
</organism>